<dbReference type="Proteomes" id="UP001208017">
    <property type="component" value="Unassembled WGS sequence"/>
</dbReference>
<protein>
    <submittedName>
        <fullName evidence="1">Uncharacterized protein</fullName>
    </submittedName>
</protein>
<name>A0ABT3X519_9BACL</name>
<proteinExistence type="predicted"/>
<dbReference type="RefSeq" id="WP_267153242.1">
    <property type="nucleotide sequence ID" value="NZ_JAPMLT010000014.1"/>
</dbReference>
<organism evidence="1 2">
    <name type="scientific">Tumebacillus lacus</name>
    <dbReference type="NCBI Taxonomy" id="2995335"/>
    <lineage>
        <taxon>Bacteria</taxon>
        <taxon>Bacillati</taxon>
        <taxon>Bacillota</taxon>
        <taxon>Bacilli</taxon>
        <taxon>Bacillales</taxon>
        <taxon>Alicyclobacillaceae</taxon>
        <taxon>Tumebacillus</taxon>
    </lineage>
</organism>
<accession>A0ABT3X519</accession>
<evidence type="ECO:0000313" key="2">
    <source>
        <dbReference type="Proteomes" id="UP001208017"/>
    </source>
</evidence>
<evidence type="ECO:0000313" key="1">
    <source>
        <dbReference type="EMBL" id="MCX7571998.1"/>
    </source>
</evidence>
<sequence length="44" mass="5449">MGFNLNEMQEYSALKYHELRIAELESFWKRFGYWLFDDKKKQAS</sequence>
<gene>
    <name evidence="1" type="ORF">OS242_18835</name>
</gene>
<dbReference type="EMBL" id="JAPMLT010000014">
    <property type="protein sequence ID" value="MCX7571998.1"/>
    <property type="molecule type" value="Genomic_DNA"/>
</dbReference>
<keyword evidence="2" id="KW-1185">Reference proteome</keyword>
<reference evidence="1 2" key="1">
    <citation type="submission" date="2022-11" db="EMBL/GenBank/DDBJ databases">
        <title>Study of microbial diversity in lake waters.</title>
        <authorList>
            <person name="Zhang J."/>
        </authorList>
    </citation>
    <scope>NUCLEOTIDE SEQUENCE [LARGE SCALE GENOMIC DNA]</scope>
    <source>
        <strain evidence="1 2">DT12</strain>
    </source>
</reference>
<comment type="caution">
    <text evidence="1">The sequence shown here is derived from an EMBL/GenBank/DDBJ whole genome shotgun (WGS) entry which is preliminary data.</text>
</comment>